<gene>
    <name evidence="2" type="ORF">V7S43_005954</name>
</gene>
<accession>A0ABD3FP07</accession>
<feature type="region of interest" description="Disordered" evidence="1">
    <location>
        <begin position="110"/>
        <end position="132"/>
    </location>
</feature>
<feature type="compositionally biased region" description="Basic and acidic residues" evidence="1">
    <location>
        <begin position="113"/>
        <end position="123"/>
    </location>
</feature>
<reference evidence="2 3" key="1">
    <citation type="submission" date="2024-09" db="EMBL/GenBank/DDBJ databases">
        <title>Genome sequencing and assembly of Phytophthora oleae, isolate VK10A, causative agent of rot of olive drupes.</title>
        <authorList>
            <person name="Conti Taguali S."/>
            <person name="Riolo M."/>
            <person name="La Spada F."/>
            <person name="Cacciola S.O."/>
            <person name="Dionisio G."/>
        </authorList>
    </citation>
    <scope>NUCLEOTIDE SEQUENCE [LARGE SCALE GENOMIC DNA]</scope>
    <source>
        <strain evidence="2 3">VK10A</strain>
    </source>
</reference>
<evidence type="ECO:0000256" key="1">
    <source>
        <dbReference type="SAM" id="MobiDB-lite"/>
    </source>
</evidence>
<evidence type="ECO:0008006" key="4">
    <source>
        <dbReference type="Google" id="ProtNLM"/>
    </source>
</evidence>
<dbReference type="Proteomes" id="UP001632037">
    <property type="component" value="Unassembled WGS sequence"/>
</dbReference>
<dbReference type="AlphaFoldDB" id="A0ABD3FP07"/>
<keyword evidence="3" id="KW-1185">Reference proteome</keyword>
<proteinExistence type="predicted"/>
<evidence type="ECO:0000313" key="3">
    <source>
        <dbReference type="Proteomes" id="UP001632037"/>
    </source>
</evidence>
<organism evidence="2 3">
    <name type="scientific">Phytophthora oleae</name>
    <dbReference type="NCBI Taxonomy" id="2107226"/>
    <lineage>
        <taxon>Eukaryota</taxon>
        <taxon>Sar</taxon>
        <taxon>Stramenopiles</taxon>
        <taxon>Oomycota</taxon>
        <taxon>Peronosporomycetes</taxon>
        <taxon>Peronosporales</taxon>
        <taxon>Peronosporaceae</taxon>
        <taxon>Phytophthora</taxon>
    </lineage>
</organism>
<dbReference type="EMBL" id="JBIMZQ010000010">
    <property type="protein sequence ID" value="KAL3668655.1"/>
    <property type="molecule type" value="Genomic_DNA"/>
</dbReference>
<protein>
    <recommendedName>
        <fullName evidence="4">Myb-like domain-containing protein</fullName>
    </recommendedName>
</protein>
<evidence type="ECO:0000313" key="2">
    <source>
        <dbReference type="EMBL" id="KAL3668655.1"/>
    </source>
</evidence>
<name>A0ABD3FP07_9STRA</name>
<sequence length="132" mass="15126">MRTEFLDGEDKQLFSLALEYELAGKRISWNDLARRMRGKRRPRELEQRLRALKRTYGKCLTRFPRCFFPKAATAANQPGMPPAVPRSTPLHASRAERAIQEIYSSISAAEVRQQADKTDENAGKKIQSAEYI</sequence>
<comment type="caution">
    <text evidence="2">The sequence shown here is derived from an EMBL/GenBank/DDBJ whole genome shotgun (WGS) entry which is preliminary data.</text>
</comment>